<comment type="caution">
    <text evidence="10">The sequence shown here is derived from an EMBL/GenBank/DDBJ whole genome shotgun (WGS) entry which is preliminary data.</text>
</comment>
<dbReference type="Pfam" id="PF02743">
    <property type="entry name" value="dCache_1"/>
    <property type="match status" value="1"/>
</dbReference>
<feature type="transmembrane region" description="Helical" evidence="8">
    <location>
        <begin position="308"/>
        <end position="326"/>
    </location>
</feature>
<evidence type="ECO:0000256" key="5">
    <source>
        <dbReference type="ARBA" id="ARBA00022989"/>
    </source>
</evidence>
<keyword evidence="4 8" id="KW-0812">Transmembrane</keyword>
<evidence type="ECO:0000256" key="3">
    <source>
        <dbReference type="ARBA" id="ARBA00022475"/>
    </source>
</evidence>
<keyword evidence="6 8" id="KW-0472">Membrane</keyword>
<evidence type="ECO:0000256" key="1">
    <source>
        <dbReference type="ARBA" id="ARBA00004651"/>
    </source>
</evidence>
<dbReference type="InterPro" id="IPR033479">
    <property type="entry name" value="dCache_1"/>
</dbReference>
<dbReference type="PANTHER" id="PTHR45138">
    <property type="entry name" value="REGULATORY COMPONENTS OF SENSORY TRANSDUCTION SYSTEM"/>
    <property type="match status" value="1"/>
</dbReference>
<dbReference type="InterPro" id="IPR050469">
    <property type="entry name" value="Diguanylate_Cyclase"/>
</dbReference>
<dbReference type="Gene3D" id="3.30.70.270">
    <property type="match status" value="1"/>
</dbReference>
<protein>
    <recommendedName>
        <fullName evidence="2">diguanylate cyclase</fullName>
        <ecNumber evidence="2">2.7.7.65</ecNumber>
    </recommendedName>
</protein>
<dbReference type="EMBL" id="BLWA01000002">
    <property type="protein sequence ID" value="GFM91336.1"/>
    <property type="molecule type" value="Genomic_DNA"/>
</dbReference>
<evidence type="ECO:0000256" key="6">
    <source>
        <dbReference type="ARBA" id="ARBA00023136"/>
    </source>
</evidence>
<name>A0ABQ1DK05_PSECI</name>
<organism evidence="10 11">
    <name type="scientific">Pseudomonas cichorii</name>
    <dbReference type="NCBI Taxonomy" id="36746"/>
    <lineage>
        <taxon>Bacteria</taxon>
        <taxon>Pseudomonadati</taxon>
        <taxon>Pseudomonadota</taxon>
        <taxon>Gammaproteobacteria</taxon>
        <taxon>Pseudomonadales</taxon>
        <taxon>Pseudomonadaceae</taxon>
        <taxon>Pseudomonas</taxon>
    </lineage>
</organism>
<evidence type="ECO:0000256" key="7">
    <source>
        <dbReference type="ARBA" id="ARBA00034247"/>
    </source>
</evidence>
<accession>A0ABQ1DK05</accession>
<dbReference type="CDD" id="cd01949">
    <property type="entry name" value="GGDEF"/>
    <property type="match status" value="1"/>
</dbReference>
<dbReference type="Pfam" id="PF00990">
    <property type="entry name" value="GGDEF"/>
    <property type="match status" value="1"/>
</dbReference>
<feature type="transmembrane region" description="Helical" evidence="8">
    <location>
        <begin position="26"/>
        <end position="48"/>
    </location>
</feature>
<dbReference type="SMART" id="SM00267">
    <property type="entry name" value="GGDEF"/>
    <property type="match status" value="1"/>
</dbReference>
<dbReference type="InterPro" id="IPR000160">
    <property type="entry name" value="GGDEF_dom"/>
</dbReference>
<sequence>MQILKDIQESGFFMPHQSAITSHRSLLMTLLFLLGSGFLATTLLSYYVSRESIRDGIINTELPLTSDTVYSEIQKDLVRPVLISSMMSRDTFMRDWVVDGERNPEQMTRYLKEVMDHYGAYTSFFISDSTHIYYHAKGILKKISALEPRDAWYYRVRDMDVPYEISFDPDMANKDNLTFFINYKVFDYNNRFIGIAGVGLTVDAVTQLIDRYRQRYERNVYLVDTFGRIVLTGAEGGPQGATIGQRLQDLPSMKDLQDKLPKPHSGTFEYSNHGEGHFLNVRLIPELEWYLIVDKQEDTALSDIRHSLYLNLFICLIVTLVIVLLLHRIIISYQRKLEAQATLDSLTGLPTRRGFNLLALNTLKDTQREAIPLTALLLDLDRFKRLNDTHGHLAGDEVLAGFANDLKSCLRQSDIICRWGGEEFIILLKGSDTQGAQRIAEKIRELAEQHVYVFSGIPLQITVSVGLAELQSDDNLQSLIARADLALYRAKLNGRNQVCIEKPVPA</sequence>
<gene>
    <name evidence="10" type="ORF">PSCICP_13080</name>
</gene>
<dbReference type="Gene3D" id="3.30.450.20">
    <property type="entry name" value="PAS domain"/>
    <property type="match status" value="1"/>
</dbReference>
<reference evidence="10 11" key="1">
    <citation type="submission" date="2020-05" db="EMBL/GenBank/DDBJ databases">
        <title>Genetic diversity of Pseudomonas cichorii.</title>
        <authorList>
            <person name="Tani S."/>
            <person name="Yagi H."/>
            <person name="Hashimoto S."/>
            <person name="Iiyama K."/>
            <person name="Furuya N."/>
        </authorList>
    </citation>
    <scope>NUCLEOTIDE SEQUENCE [LARGE SCALE GENOMIC DNA]</scope>
    <source>
        <strain evidence="10 11">LMG 2162</strain>
    </source>
</reference>
<dbReference type="NCBIfam" id="TIGR00254">
    <property type="entry name" value="GGDEF"/>
    <property type="match status" value="1"/>
</dbReference>
<comment type="subcellular location">
    <subcellularLocation>
        <location evidence="1">Cell membrane</location>
        <topology evidence="1">Multi-pass membrane protein</topology>
    </subcellularLocation>
</comment>
<dbReference type="InterPro" id="IPR043128">
    <property type="entry name" value="Rev_trsase/Diguanyl_cyclase"/>
</dbReference>
<comment type="catalytic activity">
    <reaction evidence="7">
        <text>2 GTP = 3',3'-c-di-GMP + 2 diphosphate</text>
        <dbReference type="Rhea" id="RHEA:24898"/>
        <dbReference type="ChEBI" id="CHEBI:33019"/>
        <dbReference type="ChEBI" id="CHEBI:37565"/>
        <dbReference type="ChEBI" id="CHEBI:58805"/>
        <dbReference type="EC" id="2.7.7.65"/>
    </reaction>
</comment>
<evidence type="ECO:0000259" key="9">
    <source>
        <dbReference type="PROSITE" id="PS50887"/>
    </source>
</evidence>
<dbReference type="PANTHER" id="PTHR45138:SF9">
    <property type="entry name" value="DIGUANYLATE CYCLASE DGCM-RELATED"/>
    <property type="match status" value="1"/>
</dbReference>
<evidence type="ECO:0000256" key="4">
    <source>
        <dbReference type="ARBA" id="ARBA00022692"/>
    </source>
</evidence>
<proteinExistence type="predicted"/>
<dbReference type="Proteomes" id="UP000614982">
    <property type="component" value="Unassembled WGS sequence"/>
</dbReference>
<evidence type="ECO:0000256" key="8">
    <source>
        <dbReference type="SAM" id="Phobius"/>
    </source>
</evidence>
<dbReference type="EC" id="2.7.7.65" evidence="2"/>
<dbReference type="SUPFAM" id="SSF55073">
    <property type="entry name" value="Nucleotide cyclase"/>
    <property type="match status" value="1"/>
</dbReference>
<evidence type="ECO:0000313" key="10">
    <source>
        <dbReference type="EMBL" id="GFM91336.1"/>
    </source>
</evidence>
<feature type="domain" description="GGDEF" evidence="9">
    <location>
        <begin position="371"/>
        <end position="503"/>
    </location>
</feature>
<dbReference type="PROSITE" id="PS50887">
    <property type="entry name" value="GGDEF"/>
    <property type="match status" value="1"/>
</dbReference>
<dbReference type="CDD" id="cd18773">
    <property type="entry name" value="PDC1_HK_sensor"/>
    <property type="match status" value="1"/>
</dbReference>
<evidence type="ECO:0000256" key="2">
    <source>
        <dbReference type="ARBA" id="ARBA00012528"/>
    </source>
</evidence>
<evidence type="ECO:0000313" key="11">
    <source>
        <dbReference type="Proteomes" id="UP000614982"/>
    </source>
</evidence>
<keyword evidence="3" id="KW-1003">Cell membrane</keyword>
<dbReference type="InterPro" id="IPR029787">
    <property type="entry name" value="Nucleotide_cyclase"/>
</dbReference>
<keyword evidence="5 8" id="KW-1133">Transmembrane helix</keyword>
<keyword evidence="11" id="KW-1185">Reference proteome</keyword>